<evidence type="ECO:0000313" key="5">
    <source>
        <dbReference type="Proteomes" id="UP000077755"/>
    </source>
</evidence>
<dbReference type="EMBL" id="CP093347">
    <property type="protein sequence ID" value="WOH02155.1"/>
    <property type="molecule type" value="Genomic_DNA"/>
</dbReference>
<evidence type="ECO:0000313" key="4">
    <source>
        <dbReference type="EMBL" id="WOH02155.1"/>
    </source>
</evidence>
<keyword evidence="5" id="KW-1185">Reference proteome</keyword>
<reference evidence="4" key="2">
    <citation type="submission" date="2022-03" db="EMBL/GenBank/DDBJ databases">
        <title>Draft title - Genomic analysis of global carrot germplasm unveils the trajectory of domestication and the origin of high carotenoid orange carrot.</title>
        <authorList>
            <person name="Iorizzo M."/>
            <person name="Ellison S."/>
            <person name="Senalik D."/>
            <person name="Macko-Podgorni A."/>
            <person name="Grzebelus D."/>
            <person name="Bostan H."/>
            <person name="Rolling W."/>
            <person name="Curaba J."/>
            <person name="Simon P."/>
        </authorList>
    </citation>
    <scope>NUCLEOTIDE SEQUENCE</scope>
    <source>
        <tissue evidence="4">Leaf</tissue>
    </source>
</reference>
<dbReference type="PROSITE" id="PS51375">
    <property type="entry name" value="PPR"/>
    <property type="match status" value="3"/>
</dbReference>
<feature type="repeat" description="PPR" evidence="3">
    <location>
        <begin position="292"/>
        <end position="326"/>
    </location>
</feature>
<evidence type="ECO:0000256" key="2">
    <source>
        <dbReference type="ARBA" id="ARBA00022737"/>
    </source>
</evidence>
<evidence type="ECO:0008006" key="6">
    <source>
        <dbReference type="Google" id="ProtNLM"/>
    </source>
</evidence>
<dbReference type="Proteomes" id="UP000077755">
    <property type="component" value="Chromosome 5"/>
</dbReference>
<dbReference type="PANTHER" id="PTHR47933">
    <property type="entry name" value="PENTATRICOPEPTIDE REPEAT-CONTAINING PROTEIN 1, MITOCHONDRIAL"/>
    <property type="match status" value="1"/>
</dbReference>
<dbReference type="AlphaFoldDB" id="A0AAF0X6M2"/>
<dbReference type="Pfam" id="PF12854">
    <property type="entry name" value="PPR_1"/>
    <property type="match status" value="1"/>
</dbReference>
<dbReference type="NCBIfam" id="TIGR00756">
    <property type="entry name" value="PPR"/>
    <property type="match status" value="3"/>
</dbReference>
<feature type="repeat" description="PPR" evidence="3">
    <location>
        <begin position="257"/>
        <end position="291"/>
    </location>
</feature>
<dbReference type="PANTHER" id="PTHR47933:SF23">
    <property type="entry name" value="OS02G0468500 PROTEIN"/>
    <property type="match status" value="1"/>
</dbReference>
<dbReference type="Pfam" id="PF13041">
    <property type="entry name" value="PPR_2"/>
    <property type="match status" value="1"/>
</dbReference>
<keyword evidence="2" id="KW-0677">Repeat</keyword>
<dbReference type="Gene3D" id="1.25.40.10">
    <property type="entry name" value="Tetratricopeptide repeat domain"/>
    <property type="match status" value="2"/>
</dbReference>
<comment type="similarity">
    <text evidence="1">Belongs to the PPR family. P subfamily.</text>
</comment>
<dbReference type="GO" id="GO:0003729">
    <property type="term" value="F:mRNA binding"/>
    <property type="evidence" value="ECO:0007669"/>
    <property type="project" value="TreeGrafter"/>
</dbReference>
<dbReference type="Pfam" id="PF13812">
    <property type="entry name" value="PPR_3"/>
    <property type="match status" value="1"/>
</dbReference>
<dbReference type="InterPro" id="IPR002885">
    <property type="entry name" value="PPR_rpt"/>
</dbReference>
<gene>
    <name evidence="4" type="ORF">DCAR_0521543</name>
</gene>
<evidence type="ECO:0000256" key="3">
    <source>
        <dbReference type="PROSITE-ProRule" id="PRU00708"/>
    </source>
</evidence>
<evidence type="ECO:0000256" key="1">
    <source>
        <dbReference type="ARBA" id="ARBA00007626"/>
    </source>
</evidence>
<proteinExistence type="inferred from homology"/>
<name>A0AAF0X6M2_DAUCS</name>
<dbReference type="InterPro" id="IPR011990">
    <property type="entry name" value="TPR-like_helical_dom_sf"/>
</dbReference>
<organism evidence="4 5">
    <name type="scientific">Daucus carota subsp. sativus</name>
    <name type="common">Carrot</name>
    <dbReference type="NCBI Taxonomy" id="79200"/>
    <lineage>
        <taxon>Eukaryota</taxon>
        <taxon>Viridiplantae</taxon>
        <taxon>Streptophyta</taxon>
        <taxon>Embryophyta</taxon>
        <taxon>Tracheophyta</taxon>
        <taxon>Spermatophyta</taxon>
        <taxon>Magnoliopsida</taxon>
        <taxon>eudicotyledons</taxon>
        <taxon>Gunneridae</taxon>
        <taxon>Pentapetalae</taxon>
        <taxon>asterids</taxon>
        <taxon>campanulids</taxon>
        <taxon>Apiales</taxon>
        <taxon>Apiaceae</taxon>
        <taxon>Apioideae</taxon>
        <taxon>Scandiceae</taxon>
        <taxon>Daucinae</taxon>
        <taxon>Daucus</taxon>
        <taxon>Daucus sect. Daucus</taxon>
    </lineage>
</organism>
<feature type="repeat" description="PPR" evidence="3">
    <location>
        <begin position="221"/>
        <end position="255"/>
    </location>
</feature>
<protein>
    <recommendedName>
        <fullName evidence="6">Pentacotripeptide-repeat region of PRORP domain-containing protein</fullName>
    </recommendedName>
</protein>
<reference evidence="4" key="1">
    <citation type="journal article" date="2016" name="Nat. Genet.">
        <title>A high-quality carrot genome assembly provides new insights into carotenoid accumulation and asterid genome evolution.</title>
        <authorList>
            <person name="Iorizzo M."/>
            <person name="Ellison S."/>
            <person name="Senalik D."/>
            <person name="Zeng P."/>
            <person name="Satapoomin P."/>
            <person name="Huang J."/>
            <person name="Bowman M."/>
            <person name="Iovene M."/>
            <person name="Sanseverino W."/>
            <person name="Cavagnaro P."/>
            <person name="Yildiz M."/>
            <person name="Macko-Podgorni A."/>
            <person name="Moranska E."/>
            <person name="Grzebelus E."/>
            <person name="Grzebelus D."/>
            <person name="Ashrafi H."/>
            <person name="Zheng Z."/>
            <person name="Cheng S."/>
            <person name="Spooner D."/>
            <person name="Van Deynze A."/>
            <person name="Simon P."/>
        </authorList>
    </citation>
    <scope>NUCLEOTIDE SEQUENCE</scope>
    <source>
        <tissue evidence="4">Leaf</tissue>
    </source>
</reference>
<dbReference type="InterPro" id="IPR051240">
    <property type="entry name" value="Mito_RNA-Proc/Resp"/>
</dbReference>
<accession>A0AAF0X6M2</accession>
<sequence>MSCTHNFTLTQMARNAKKPVSVCGYSFYSSYSRPPTRALRKRISKRNRAASKPVLDESRFQNAVSQLLPRFSPEELCNVITMQDDPLVCLELFNYAAQQPRFRHNVSSFHITIKKLGAARMYEEMDVIVNQVLAIRSIGSEALYNTMIYYFTEARKLNRAVNIFMHMRSNMKLSCRPSIRTYNLLFAALVGREGNSYVNHLYMQSIRGLFKLMVNDGVEPDIFSLNTMIKGYALSLHLNEALRIFHQMEVVYNCPPNSFSYDYLIHGLCAQGRTNNARELCDQMKEKGFVPSNKSYNSLVNALALGGEIDEAVKYLWEMIAERRLADFITYRTLLGEIRRHQRSEDGMNLLKDLQAKGIVDGHTYIKLQNELKDNFRRL</sequence>